<dbReference type="OrthoDB" id="9800754at2"/>
<dbReference type="Gene3D" id="3.40.50.1820">
    <property type="entry name" value="alpha/beta hydrolase"/>
    <property type="match status" value="1"/>
</dbReference>
<keyword evidence="3 7" id="KW-0028">Amino-acid biosynthesis</keyword>
<keyword evidence="2 7" id="KW-0963">Cytoplasm</keyword>
<comment type="caution">
    <text evidence="7">Lacks conserved residue(s) required for the propagation of feature annotation.</text>
</comment>
<keyword evidence="5 7" id="KW-0486">Methionine biosynthesis</keyword>
<evidence type="ECO:0000259" key="9">
    <source>
        <dbReference type="Pfam" id="PF00561"/>
    </source>
</evidence>
<keyword evidence="6 7" id="KW-0012">Acyltransferase</keyword>
<dbReference type="EC" id="2.3.1.31" evidence="7"/>
<accession>A0A1Z5HUQ1</accession>
<dbReference type="GO" id="GO:0009086">
    <property type="term" value="P:methionine biosynthetic process"/>
    <property type="evidence" value="ECO:0007669"/>
    <property type="project" value="UniProtKB-UniRule"/>
</dbReference>
<sequence length="369" mass="41169">MPAVGIVETKYVNLGEFQLESGARLPEVTVAYETYGQLNAEGTNAVLVLHALTGDAHVAGKHDPQDKLPGWWDPLVGPGRAIDTNKYFVVCSNVLGGCYGTTGPASVNPETGKPYGMSFPVVTIRDMVRLQKKLVDTLGIKRLVCAIGGSMGGMQALEWAVTYPDFLDSVIPIATSGRLSAQAIAYNEVQRQAIIMDPNWNNGDYYGREVPARGLSLARMIGTITYKSDESWNFKFGRAFNGKQNGGYYSFNSRFEVENYLHYQGMKLVKRFDANCYLYLTKAMDLHDVGRGYPSYKEALQRIRAKCLMIGIRSDILYPPHYQKEVAEILREAGRPAYYMELNSPYGHDAFLIEFDMMTPIIRGFLESI</sequence>
<dbReference type="FunFam" id="1.10.1740.110:FF:000001">
    <property type="entry name" value="Homoserine O-acetyltransferase"/>
    <property type="match status" value="1"/>
</dbReference>
<feature type="binding site" evidence="7">
    <location>
        <position position="219"/>
    </location>
    <ligand>
        <name>substrate</name>
    </ligand>
</feature>
<dbReference type="PANTHER" id="PTHR32268:SF11">
    <property type="entry name" value="HOMOSERINE O-ACETYLTRANSFERASE"/>
    <property type="match status" value="1"/>
</dbReference>
<dbReference type="UniPathway" id="UPA00051">
    <property type="reaction ID" value="UER00074"/>
</dbReference>
<dbReference type="HAMAP" id="MF_00296">
    <property type="entry name" value="MetX_acyltransf"/>
    <property type="match status" value="1"/>
</dbReference>
<dbReference type="InterPro" id="IPR029058">
    <property type="entry name" value="AB_hydrolase_fold"/>
</dbReference>
<feature type="active site" evidence="7 8">
    <location>
        <position position="315"/>
    </location>
</feature>
<dbReference type="AlphaFoldDB" id="A0A1Z5HUQ1"/>
<name>A0A1Z5HUQ1_9FIRM</name>
<comment type="pathway">
    <text evidence="7">Amino-acid biosynthesis; L-methionine biosynthesis via de novo pathway; O-acetyl-L-homoserine from L-homoserine: step 1/1.</text>
</comment>
<dbReference type="Pfam" id="PF00561">
    <property type="entry name" value="Abhydrolase_1"/>
    <property type="match status" value="1"/>
</dbReference>
<evidence type="ECO:0000256" key="4">
    <source>
        <dbReference type="ARBA" id="ARBA00022679"/>
    </source>
</evidence>
<comment type="caution">
    <text evidence="10">The sequence shown here is derived from an EMBL/GenBank/DDBJ whole genome shotgun (WGS) entry which is preliminary data.</text>
</comment>
<evidence type="ECO:0000313" key="10">
    <source>
        <dbReference type="EMBL" id="GAW93244.1"/>
    </source>
</evidence>
<evidence type="ECO:0000256" key="8">
    <source>
        <dbReference type="PIRSR" id="PIRSR000443-1"/>
    </source>
</evidence>
<comment type="function">
    <text evidence="7">Transfers an acetyl group from acetyl-CoA to L-homoserine, forming acetyl-L-homoserine.</text>
</comment>
<dbReference type="EMBL" id="BDGJ01000125">
    <property type="protein sequence ID" value="GAW93244.1"/>
    <property type="molecule type" value="Genomic_DNA"/>
</dbReference>
<dbReference type="GO" id="GO:0005737">
    <property type="term" value="C:cytoplasm"/>
    <property type="evidence" value="ECO:0007669"/>
    <property type="project" value="UniProtKB-SubCell"/>
</dbReference>
<dbReference type="PANTHER" id="PTHR32268">
    <property type="entry name" value="HOMOSERINE O-ACETYLTRANSFERASE"/>
    <property type="match status" value="1"/>
</dbReference>
<reference evidence="11" key="1">
    <citation type="journal article" date="2017" name="Appl. Environ. Microbiol.">
        <title>Genomic Analysis of Calderihabitans maritimus KKC1, a Thermophilic, Hydrogenogenic, Carboxydotrophic Bacterium Isolated from Marine Sediment.</title>
        <authorList>
            <person name="Omae K."/>
            <person name="Yoneda Y."/>
            <person name="Fukuyama Y."/>
            <person name="Yoshida T."/>
            <person name="Sako Y."/>
        </authorList>
    </citation>
    <scope>NUCLEOTIDE SEQUENCE [LARGE SCALE GENOMIC DNA]</scope>
    <source>
        <strain evidence="11">KKC1</strain>
    </source>
</reference>
<dbReference type="InterPro" id="IPR000073">
    <property type="entry name" value="AB_hydrolase_1"/>
</dbReference>
<dbReference type="Gene3D" id="1.10.1740.110">
    <property type="match status" value="1"/>
</dbReference>
<dbReference type="InterPro" id="IPR008220">
    <property type="entry name" value="HAT_MetX-like"/>
</dbReference>
<dbReference type="GO" id="GO:0004414">
    <property type="term" value="F:homoserine O-acetyltransferase activity"/>
    <property type="evidence" value="ECO:0007669"/>
    <property type="project" value="UniProtKB-UniRule"/>
</dbReference>
<comment type="subcellular location">
    <subcellularLocation>
        <location evidence="7">Cytoplasm</location>
    </subcellularLocation>
</comment>
<protein>
    <recommendedName>
        <fullName evidence="7">Homoserine O-acetyltransferase</fullName>
        <shortName evidence="7">HAT</shortName>
        <ecNumber evidence="7">2.3.1.31</ecNumber>
    </recommendedName>
    <alternativeName>
        <fullName evidence="7">Homoserine transacetylase</fullName>
        <shortName evidence="7">HTA</shortName>
    </alternativeName>
</protein>
<keyword evidence="4 7" id="KW-0808">Transferase</keyword>
<comment type="similarity">
    <text evidence="7">Belongs to the AB hydrolase superfamily. MetX family.</text>
</comment>
<dbReference type="NCBIfam" id="NF001209">
    <property type="entry name" value="PRK00175.1"/>
    <property type="match status" value="1"/>
</dbReference>
<dbReference type="SUPFAM" id="SSF53474">
    <property type="entry name" value="alpha/beta-Hydrolases"/>
    <property type="match status" value="1"/>
</dbReference>
<feature type="active site" evidence="7 8">
    <location>
        <position position="348"/>
    </location>
</feature>
<evidence type="ECO:0000256" key="5">
    <source>
        <dbReference type="ARBA" id="ARBA00023167"/>
    </source>
</evidence>
<feature type="domain" description="AB hydrolase-1" evidence="9">
    <location>
        <begin position="44"/>
        <end position="352"/>
    </location>
</feature>
<dbReference type="PIRSF" id="PIRSF000443">
    <property type="entry name" value="Homoser_Ac_trans"/>
    <property type="match status" value="1"/>
</dbReference>
<feature type="active site" description="Nucleophile" evidence="7 8">
    <location>
        <position position="150"/>
    </location>
</feature>
<keyword evidence="11" id="KW-1185">Reference proteome</keyword>
<evidence type="ECO:0000256" key="3">
    <source>
        <dbReference type="ARBA" id="ARBA00022605"/>
    </source>
</evidence>
<comment type="subunit">
    <text evidence="1 7">Homodimer.</text>
</comment>
<dbReference type="NCBIfam" id="NF005262">
    <property type="entry name" value="PRK06765.1"/>
    <property type="match status" value="1"/>
</dbReference>
<feature type="binding site" evidence="7">
    <location>
        <position position="349"/>
    </location>
    <ligand>
        <name>substrate</name>
    </ligand>
</feature>
<dbReference type="GO" id="GO:0009092">
    <property type="term" value="P:homoserine metabolic process"/>
    <property type="evidence" value="ECO:0007669"/>
    <property type="project" value="TreeGrafter"/>
</dbReference>
<proteinExistence type="inferred from homology"/>
<evidence type="ECO:0000256" key="2">
    <source>
        <dbReference type="ARBA" id="ARBA00022490"/>
    </source>
</evidence>
<comment type="catalytic activity">
    <reaction evidence="7">
        <text>L-homoserine + acetyl-CoA = O-acetyl-L-homoserine + CoA</text>
        <dbReference type="Rhea" id="RHEA:13701"/>
        <dbReference type="ChEBI" id="CHEBI:57287"/>
        <dbReference type="ChEBI" id="CHEBI:57288"/>
        <dbReference type="ChEBI" id="CHEBI:57476"/>
        <dbReference type="ChEBI" id="CHEBI:57716"/>
        <dbReference type="EC" id="2.3.1.31"/>
    </reaction>
</comment>
<dbReference type="RefSeq" id="WP_088554427.1">
    <property type="nucleotide sequence ID" value="NZ_BDGJ01000125.1"/>
</dbReference>
<evidence type="ECO:0000256" key="6">
    <source>
        <dbReference type="ARBA" id="ARBA00023315"/>
    </source>
</evidence>
<dbReference type="Proteomes" id="UP000197032">
    <property type="component" value="Unassembled WGS sequence"/>
</dbReference>
<dbReference type="NCBIfam" id="TIGR01392">
    <property type="entry name" value="homoserO_Ac_trn"/>
    <property type="match status" value="1"/>
</dbReference>
<organism evidence="10 11">
    <name type="scientific">Calderihabitans maritimus</name>
    <dbReference type="NCBI Taxonomy" id="1246530"/>
    <lineage>
        <taxon>Bacteria</taxon>
        <taxon>Bacillati</taxon>
        <taxon>Bacillota</taxon>
        <taxon>Clostridia</taxon>
        <taxon>Neomoorellales</taxon>
        <taxon>Calderihabitantaceae</taxon>
        <taxon>Calderihabitans</taxon>
    </lineage>
</organism>
<gene>
    <name evidence="7" type="primary">metXA</name>
    <name evidence="10" type="ORF">KKC1_23830</name>
</gene>
<evidence type="ECO:0000256" key="1">
    <source>
        <dbReference type="ARBA" id="ARBA00011738"/>
    </source>
</evidence>
<evidence type="ECO:0000256" key="7">
    <source>
        <dbReference type="HAMAP-Rule" id="MF_00296"/>
    </source>
</evidence>
<evidence type="ECO:0000313" key="11">
    <source>
        <dbReference type="Proteomes" id="UP000197032"/>
    </source>
</evidence>